<evidence type="ECO:0000256" key="3">
    <source>
        <dbReference type="ARBA" id="ARBA00022679"/>
    </source>
</evidence>
<dbReference type="InterPro" id="IPR051236">
    <property type="entry name" value="HAT_RTT109-like"/>
</dbReference>
<keyword evidence="6" id="KW-0805">Transcription regulation</keyword>
<name>A0A367KRE1_RHIST</name>
<dbReference type="GO" id="GO:0032931">
    <property type="term" value="F:histone H3K56 acetyltransferase activity"/>
    <property type="evidence" value="ECO:0007669"/>
    <property type="project" value="TreeGrafter"/>
</dbReference>
<dbReference type="PANTHER" id="PTHR31571">
    <property type="entry name" value="ALTERED INHERITANCE OF MITOCHONDRIA PROTEIN 6"/>
    <property type="match status" value="1"/>
</dbReference>
<dbReference type="OrthoDB" id="3361892at2759"/>
<evidence type="ECO:0000256" key="9">
    <source>
        <dbReference type="ARBA" id="ARBA00048940"/>
    </source>
</evidence>
<dbReference type="SMART" id="SM01250">
    <property type="entry name" value="KAT11"/>
    <property type="match status" value="1"/>
</dbReference>
<evidence type="ECO:0000256" key="6">
    <source>
        <dbReference type="ARBA" id="ARBA00023015"/>
    </source>
</evidence>
<keyword evidence="5" id="KW-0007">Acetylation</keyword>
<evidence type="ECO:0000256" key="2">
    <source>
        <dbReference type="ARBA" id="ARBA00013184"/>
    </source>
</evidence>
<keyword evidence="11" id="KW-1185">Reference proteome</keyword>
<comment type="caution">
    <text evidence="10">The sequence shown here is derived from an EMBL/GenBank/DDBJ whole genome shotgun (WGS) entry which is preliminary data.</text>
</comment>
<keyword evidence="4" id="KW-0227">DNA damage</keyword>
<keyword evidence="8" id="KW-0539">Nucleus</keyword>
<keyword evidence="3" id="KW-0808">Transferase</keyword>
<dbReference type="GO" id="GO:0006974">
    <property type="term" value="P:DNA damage response"/>
    <property type="evidence" value="ECO:0007669"/>
    <property type="project" value="UniProtKB-KW"/>
</dbReference>
<comment type="subcellular location">
    <subcellularLocation>
        <location evidence="1">Nucleus</location>
    </subcellularLocation>
</comment>
<dbReference type="PROSITE" id="PS51728">
    <property type="entry name" value="RTT109_HAT"/>
    <property type="match status" value="1"/>
</dbReference>
<evidence type="ECO:0000256" key="7">
    <source>
        <dbReference type="ARBA" id="ARBA00023163"/>
    </source>
</evidence>
<accession>A0A367KRE1</accession>
<sequence>MSFKTCLTHCLEHFAPVSTFQIDDIKSVYTRCTDPLIKQHDGDTHVRHRLVLVSTEQEGFLCGLETYEYKLKNRHIVYISKVDTTQTFEKFKGLTARIVQSYIASLPPLSSVFVFARAQPQYLFARSAENKQKKALNDRDLVYWWLSVLNKVPVESEGWWSVPGIDDQTSALIEIGAKRRSWRSSDKVQWHYGTSYPPEAEADQVIPRFEDDAKSRLLRNTDKMTVVDFWNLLSIGEECGSGKVTGFFELRLKSQTQTETEAVACTSSDFTLFWNKLMSLDFHDAVSNKASTETAREAIKDTASFVIQTKPSTLPTVQPITTDKRPAIHMLSNGFIKRKKK</sequence>
<comment type="catalytic activity">
    <reaction evidence="9">
        <text>L-lysyl-[histone] + acetyl-CoA = N(6)-acetyl-L-lysyl-[histone] + CoA + H(+)</text>
        <dbReference type="Rhea" id="RHEA:21992"/>
        <dbReference type="Rhea" id="RHEA-COMP:9845"/>
        <dbReference type="Rhea" id="RHEA-COMP:11338"/>
        <dbReference type="ChEBI" id="CHEBI:15378"/>
        <dbReference type="ChEBI" id="CHEBI:29969"/>
        <dbReference type="ChEBI" id="CHEBI:57287"/>
        <dbReference type="ChEBI" id="CHEBI:57288"/>
        <dbReference type="ChEBI" id="CHEBI:61930"/>
        <dbReference type="EC" id="2.3.1.48"/>
    </reaction>
    <physiologicalReaction direction="left-to-right" evidence="9">
        <dbReference type="Rhea" id="RHEA:21993"/>
    </physiologicalReaction>
</comment>
<evidence type="ECO:0000256" key="1">
    <source>
        <dbReference type="ARBA" id="ARBA00004123"/>
    </source>
</evidence>
<evidence type="ECO:0000256" key="4">
    <source>
        <dbReference type="ARBA" id="ARBA00022763"/>
    </source>
</evidence>
<dbReference type="EMBL" id="PJQM01000591">
    <property type="protein sequence ID" value="RCI04741.1"/>
    <property type="molecule type" value="Genomic_DNA"/>
</dbReference>
<reference evidence="10 11" key="1">
    <citation type="journal article" date="2018" name="G3 (Bethesda)">
        <title>Phylogenetic and Phylogenomic Definition of Rhizopus Species.</title>
        <authorList>
            <person name="Gryganskyi A.P."/>
            <person name="Golan J."/>
            <person name="Dolatabadi S."/>
            <person name="Mondo S."/>
            <person name="Robb S."/>
            <person name="Idnurm A."/>
            <person name="Muszewska A."/>
            <person name="Steczkiewicz K."/>
            <person name="Masonjones S."/>
            <person name="Liao H.L."/>
            <person name="Gajdeczka M.T."/>
            <person name="Anike F."/>
            <person name="Vuek A."/>
            <person name="Anishchenko I.M."/>
            <person name="Voigt K."/>
            <person name="de Hoog G.S."/>
            <person name="Smith M.E."/>
            <person name="Heitman J."/>
            <person name="Vilgalys R."/>
            <person name="Stajich J.E."/>
        </authorList>
    </citation>
    <scope>NUCLEOTIDE SEQUENCE [LARGE SCALE GENOMIC DNA]</scope>
    <source>
        <strain evidence="10 11">LSU 92-RS-03</strain>
    </source>
</reference>
<dbReference type="GO" id="GO:0006355">
    <property type="term" value="P:regulation of DNA-templated transcription"/>
    <property type="evidence" value="ECO:0007669"/>
    <property type="project" value="InterPro"/>
</dbReference>
<evidence type="ECO:0000256" key="5">
    <source>
        <dbReference type="ARBA" id="ARBA00022990"/>
    </source>
</evidence>
<dbReference type="AlphaFoldDB" id="A0A367KRE1"/>
<dbReference type="STRING" id="4846.A0A367KRE1"/>
<organism evidence="10 11">
    <name type="scientific">Rhizopus stolonifer</name>
    <name type="common">Rhizopus nigricans</name>
    <dbReference type="NCBI Taxonomy" id="4846"/>
    <lineage>
        <taxon>Eukaryota</taxon>
        <taxon>Fungi</taxon>
        <taxon>Fungi incertae sedis</taxon>
        <taxon>Mucoromycota</taxon>
        <taxon>Mucoromycotina</taxon>
        <taxon>Mucoromycetes</taxon>
        <taxon>Mucorales</taxon>
        <taxon>Mucorineae</taxon>
        <taxon>Rhizopodaceae</taxon>
        <taxon>Rhizopus</taxon>
    </lineage>
</organism>
<evidence type="ECO:0000313" key="11">
    <source>
        <dbReference type="Proteomes" id="UP000253551"/>
    </source>
</evidence>
<dbReference type="GO" id="GO:0005634">
    <property type="term" value="C:nucleus"/>
    <property type="evidence" value="ECO:0007669"/>
    <property type="project" value="UniProtKB-SubCell"/>
</dbReference>
<dbReference type="InterPro" id="IPR016849">
    <property type="entry name" value="Rtt109"/>
</dbReference>
<dbReference type="Proteomes" id="UP000253551">
    <property type="component" value="Unassembled WGS sequence"/>
</dbReference>
<dbReference type="InterPro" id="IPR013178">
    <property type="entry name" value="Histone_AcTrfase_Rtt109/CBP"/>
</dbReference>
<evidence type="ECO:0000313" key="10">
    <source>
        <dbReference type="EMBL" id="RCI04741.1"/>
    </source>
</evidence>
<dbReference type="Pfam" id="PF08214">
    <property type="entry name" value="HAT_KAT11"/>
    <property type="match status" value="1"/>
</dbReference>
<protein>
    <recommendedName>
        <fullName evidence="2">histone acetyltransferase</fullName>
        <ecNumber evidence="2">2.3.1.48</ecNumber>
    </recommendedName>
</protein>
<gene>
    <name evidence="10" type="ORF">CU098_012737</name>
</gene>
<keyword evidence="7" id="KW-0804">Transcription</keyword>
<proteinExistence type="predicted"/>
<dbReference type="PANTHER" id="PTHR31571:SF2">
    <property type="entry name" value="HISTONE ACETYLTRANSFERASE RTT109"/>
    <property type="match status" value="1"/>
</dbReference>
<evidence type="ECO:0000256" key="8">
    <source>
        <dbReference type="ARBA" id="ARBA00023242"/>
    </source>
</evidence>
<dbReference type="EC" id="2.3.1.48" evidence="2"/>